<dbReference type="PRINTS" id="PR01437">
    <property type="entry name" value="NUOXDRDTASE4"/>
</dbReference>
<feature type="transmembrane region" description="Helical" evidence="7">
    <location>
        <begin position="294"/>
        <end position="315"/>
    </location>
</feature>
<dbReference type="InterPro" id="IPR010227">
    <property type="entry name" value="NADH_Q_OxRdtase_chainM/4"/>
</dbReference>
<gene>
    <name evidence="9" type="ORF">SAMN00768000_2146</name>
</gene>
<feature type="transmembrane region" description="Helical" evidence="7">
    <location>
        <begin position="234"/>
        <end position="256"/>
    </location>
</feature>
<dbReference type="Proteomes" id="UP000192660">
    <property type="component" value="Unassembled WGS sequence"/>
</dbReference>
<evidence type="ECO:0000313" key="9">
    <source>
        <dbReference type="EMBL" id="SMC05300.1"/>
    </source>
</evidence>
<evidence type="ECO:0000256" key="7">
    <source>
        <dbReference type="SAM" id="Phobius"/>
    </source>
</evidence>
<dbReference type="GO" id="GO:0042773">
    <property type="term" value="P:ATP synthesis coupled electron transport"/>
    <property type="evidence" value="ECO:0007669"/>
    <property type="project" value="InterPro"/>
</dbReference>
<feature type="transmembrane region" description="Helical" evidence="7">
    <location>
        <begin position="321"/>
        <end position="339"/>
    </location>
</feature>
<comment type="subcellular location">
    <subcellularLocation>
        <location evidence="1">Endomembrane system</location>
        <topology evidence="1">Multi-pass membrane protein</topology>
    </subcellularLocation>
    <subcellularLocation>
        <location evidence="6">Membrane</location>
        <topology evidence="6">Multi-pass membrane protein</topology>
    </subcellularLocation>
</comment>
<dbReference type="PANTHER" id="PTHR43507">
    <property type="entry name" value="NADH-UBIQUINONE OXIDOREDUCTASE CHAIN 4"/>
    <property type="match status" value="1"/>
</dbReference>
<name>A0A1W1WGW4_SULTA</name>
<evidence type="ECO:0000313" key="10">
    <source>
        <dbReference type="Proteomes" id="UP000192660"/>
    </source>
</evidence>
<evidence type="ECO:0000256" key="6">
    <source>
        <dbReference type="RuleBase" id="RU000320"/>
    </source>
</evidence>
<protein>
    <submittedName>
        <fullName evidence="9">NADH-quinone oxidoreductase subunit M</fullName>
    </submittedName>
</protein>
<evidence type="ECO:0000256" key="1">
    <source>
        <dbReference type="ARBA" id="ARBA00004127"/>
    </source>
</evidence>
<sequence>MVLVWLMAIPLIGSFIVLFSGNRLAKGLSVIVSFIELMAFLILLIHGPMAFNRSWIPSWGVRFHLGADGLSMFLIGLTAILTLMAILASSASFGRAYFFWLLFLEFGTIGLFESLDLVLFYVFWEVILVPIFFLLTGYSGPQGRGAAMKWLIMNLVGSLFMLIGIVAVAVIHAAPFGSLTFEINQLSNLTMNPAVAPWVFASFFIAFAIKAPLWPFHGWMPDSYREAPPPVTALLSGVMSKAGIYGFLRIMLPIFMPQMQHYQVGLLIFAVIGLVYGGFMALRQTDMKMISAYSSLSHMGMMALGVFSLTTAGILGATFLMVAHGLIVGGLFIVLGFVEERTKTRDIKVLGGLNEDAPRLGAYFLFFALAALGLPGLPGFVGEYLIIQGLVGHDLVFAIIAAIVLVVAAWYMIRLFQGVMQAQHRAGPITDMTAGQVSYIASLAILIVLLGVWPAGITAHAAPTLYHAVHLIATKGGQGL</sequence>
<dbReference type="AlphaFoldDB" id="A0A1W1WGW4"/>
<dbReference type="NCBIfam" id="TIGR01972">
    <property type="entry name" value="NDH_I_M"/>
    <property type="match status" value="1"/>
</dbReference>
<dbReference type="GO" id="GO:0016020">
    <property type="term" value="C:membrane"/>
    <property type="evidence" value="ECO:0007669"/>
    <property type="project" value="UniProtKB-SubCell"/>
</dbReference>
<keyword evidence="5 7" id="KW-0472">Membrane</keyword>
<organism evidence="9 10">
    <name type="scientific">Sulfobacillus thermosulfidooxidans (strain DSM 9293 / VKM B-1269 / AT-1)</name>
    <dbReference type="NCBI Taxonomy" id="929705"/>
    <lineage>
        <taxon>Bacteria</taxon>
        <taxon>Bacillati</taxon>
        <taxon>Bacillota</taxon>
        <taxon>Clostridia</taxon>
        <taxon>Eubacteriales</taxon>
        <taxon>Clostridiales Family XVII. Incertae Sedis</taxon>
        <taxon>Sulfobacillus</taxon>
    </lineage>
</organism>
<feature type="domain" description="NADH:quinone oxidoreductase/Mrp antiporter transmembrane" evidence="8">
    <location>
        <begin position="114"/>
        <end position="405"/>
    </location>
</feature>
<comment type="similarity">
    <text evidence="2">Belongs to the complex I subunit 4 family.</text>
</comment>
<feature type="transmembrane region" description="Helical" evidence="7">
    <location>
        <begin position="6"/>
        <end position="21"/>
    </location>
</feature>
<dbReference type="STRING" id="28034.BFX07_03505"/>
<evidence type="ECO:0000256" key="2">
    <source>
        <dbReference type="ARBA" id="ARBA00009025"/>
    </source>
</evidence>
<feature type="transmembrane region" description="Helical" evidence="7">
    <location>
        <begin position="262"/>
        <end position="282"/>
    </location>
</feature>
<evidence type="ECO:0000256" key="4">
    <source>
        <dbReference type="ARBA" id="ARBA00022989"/>
    </source>
</evidence>
<reference evidence="10" key="1">
    <citation type="submission" date="2017-04" db="EMBL/GenBank/DDBJ databases">
        <authorList>
            <person name="Varghese N."/>
            <person name="Submissions S."/>
        </authorList>
    </citation>
    <scope>NUCLEOTIDE SEQUENCE [LARGE SCALE GENOMIC DNA]</scope>
    <source>
        <strain evidence="10">DSM 9293</strain>
    </source>
</reference>
<dbReference type="OrthoDB" id="9807568at2"/>
<dbReference type="GO" id="GO:0015990">
    <property type="term" value="P:electron transport coupled proton transport"/>
    <property type="evidence" value="ECO:0007669"/>
    <property type="project" value="TreeGrafter"/>
</dbReference>
<proteinExistence type="inferred from homology"/>
<feature type="transmembrane region" description="Helical" evidence="7">
    <location>
        <begin position="150"/>
        <end position="174"/>
    </location>
</feature>
<feature type="transmembrane region" description="Helical" evidence="7">
    <location>
        <begin position="437"/>
        <end position="456"/>
    </location>
</feature>
<feature type="transmembrane region" description="Helical" evidence="7">
    <location>
        <begin position="118"/>
        <end position="138"/>
    </location>
</feature>
<dbReference type="GO" id="GO:0048039">
    <property type="term" value="F:ubiquinone binding"/>
    <property type="evidence" value="ECO:0007669"/>
    <property type="project" value="TreeGrafter"/>
</dbReference>
<feature type="transmembrane region" description="Helical" evidence="7">
    <location>
        <begin position="395"/>
        <end position="416"/>
    </location>
</feature>
<dbReference type="GO" id="GO:0003954">
    <property type="term" value="F:NADH dehydrogenase activity"/>
    <property type="evidence" value="ECO:0007669"/>
    <property type="project" value="TreeGrafter"/>
</dbReference>
<feature type="transmembrane region" description="Helical" evidence="7">
    <location>
        <begin position="28"/>
        <end position="49"/>
    </location>
</feature>
<evidence type="ECO:0000256" key="5">
    <source>
        <dbReference type="ARBA" id="ARBA00023136"/>
    </source>
</evidence>
<dbReference type="EMBL" id="FWWY01000001">
    <property type="protein sequence ID" value="SMC05300.1"/>
    <property type="molecule type" value="Genomic_DNA"/>
</dbReference>
<keyword evidence="3 6" id="KW-0812">Transmembrane</keyword>
<dbReference type="GO" id="GO:0008137">
    <property type="term" value="F:NADH dehydrogenase (ubiquinone) activity"/>
    <property type="evidence" value="ECO:0007669"/>
    <property type="project" value="InterPro"/>
</dbReference>
<keyword evidence="4 7" id="KW-1133">Transmembrane helix</keyword>
<evidence type="ECO:0000256" key="3">
    <source>
        <dbReference type="ARBA" id="ARBA00022692"/>
    </source>
</evidence>
<dbReference type="PANTHER" id="PTHR43507:SF1">
    <property type="entry name" value="NADH-UBIQUINONE OXIDOREDUCTASE CHAIN 4"/>
    <property type="match status" value="1"/>
</dbReference>
<accession>A0A1W1WGW4</accession>
<dbReference type="GO" id="GO:0012505">
    <property type="term" value="C:endomembrane system"/>
    <property type="evidence" value="ECO:0007669"/>
    <property type="project" value="UniProtKB-SubCell"/>
</dbReference>
<dbReference type="RefSeq" id="WP_084661544.1">
    <property type="nucleotide sequence ID" value="NZ_FWWY01000001.1"/>
</dbReference>
<dbReference type="Pfam" id="PF00361">
    <property type="entry name" value="Proton_antipo_M"/>
    <property type="match status" value="1"/>
</dbReference>
<feature type="transmembrane region" description="Helical" evidence="7">
    <location>
        <begin position="360"/>
        <end position="380"/>
    </location>
</feature>
<feature type="transmembrane region" description="Helical" evidence="7">
    <location>
        <begin position="69"/>
        <end position="89"/>
    </location>
</feature>
<feature type="transmembrane region" description="Helical" evidence="7">
    <location>
        <begin position="194"/>
        <end position="213"/>
    </location>
</feature>
<evidence type="ECO:0000259" key="8">
    <source>
        <dbReference type="Pfam" id="PF00361"/>
    </source>
</evidence>
<feature type="transmembrane region" description="Helical" evidence="7">
    <location>
        <begin position="96"/>
        <end position="112"/>
    </location>
</feature>
<dbReference type="InterPro" id="IPR001750">
    <property type="entry name" value="ND/Mrp_TM"/>
</dbReference>
<keyword evidence="10" id="KW-1185">Reference proteome</keyword>
<dbReference type="InterPro" id="IPR003918">
    <property type="entry name" value="NADH_UbQ_OxRdtase"/>
</dbReference>